<evidence type="ECO:0000313" key="1">
    <source>
        <dbReference type="EMBL" id="KKQ35282.1"/>
    </source>
</evidence>
<accession>A0A0G0GZ50</accession>
<dbReference type="Proteomes" id="UP000033876">
    <property type="component" value="Unassembled WGS sequence"/>
</dbReference>
<sequence length="422" mass="49183">MTSEAKFWTILNEIDNALAIIPSGELVFLDVREIEKFIKRKEHEQILEKLAKDFKLFEIKQKPDYKLEFNYGLLITDIESFREALNNAHIKHFGSLEMLVGENLLAVVDISADIFNKLQMTPSNKVIVPLLPSMVRFRELMPGDGINLRDRYCDFRWRALEYLKNNDYIKNFTIIDKYSLHRWEYEIEVLIDRIQFTKFYEKLMGVYKKRVKFPNKETESKTAATIPEPPTQKIEIVKGKLEVDGLGDGLKAIAQSMKETNEQKFPYKLPAGTKWEEITIKFVDDENVYIQVKQFKHTATFKEMGLVGRGKNPNPSELWTFLKVLAKVNGELAIKDAQVRDKYKKQKELLAKALQSYFSLDYDPFYPYRSSSEKQGNSYKIKMTLIPFPSDNSKNTVATEEDNDDFGVKEYLKEQAPQVNEE</sequence>
<reference evidence="1 2" key="1">
    <citation type="journal article" date="2015" name="Nature">
        <title>rRNA introns, odd ribosomes, and small enigmatic genomes across a large radiation of phyla.</title>
        <authorList>
            <person name="Brown C.T."/>
            <person name="Hug L.A."/>
            <person name="Thomas B.C."/>
            <person name="Sharon I."/>
            <person name="Castelle C.J."/>
            <person name="Singh A."/>
            <person name="Wilkins M.J."/>
            <person name="Williams K.H."/>
            <person name="Banfield J.F."/>
        </authorList>
    </citation>
    <scope>NUCLEOTIDE SEQUENCE [LARGE SCALE GENOMIC DNA]</scope>
</reference>
<dbReference type="EMBL" id="LBTF01000019">
    <property type="protein sequence ID" value="KKQ35282.1"/>
    <property type="molecule type" value="Genomic_DNA"/>
</dbReference>
<organism evidence="1 2">
    <name type="scientific">Candidatus Nomurabacteria bacterium GW2011_GWB1_37_5</name>
    <dbReference type="NCBI Taxonomy" id="1618742"/>
    <lineage>
        <taxon>Bacteria</taxon>
        <taxon>Candidatus Nomuraibacteriota</taxon>
    </lineage>
</organism>
<comment type="caution">
    <text evidence="1">The sequence shown here is derived from an EMBL/GenBank/DDBJ whole genome shotgun (WGS) entry which is preliminary data.</text>
</comment>
<proteinExistence type="predicted"/>
<gene>
    <name evidence="1" type="ORF">US50_C0019G0004</name>
</gene>
<name>A0A0G0GZ50_9BACT</name>
<dbReference type="AlphaFoldDB" id="A0A0G0GZ50"/>
<evidence type="ECO:0000313" key="2">
    <source>
        <dbReference type="Proteomes" id="UP000033876"/>
    </source>
</evidence>
<protein>
    <submittedName>
        <fullName evidence="1">Uncharacterized protein</fullName>
    </submittedName>
</protein>